<feature type="transmembrane region" description="Helical" evidence="1">
    <location>
        <begin position="6"/>
        <end position="25"/>
    </location>
</feature>
<name>A0A1G2T0V6_9BACT</name>
<keyword evidence="1" id="KW-1133">Transmembrane helix</keyword>
<proteinExistence type="predicted"/>
<accession>A0A1G2T0V6</accession>
<evidence type="ECO:0000256" key="1">
    <source>
        <dbReference type="SAM" id="Phobius"/>
    </source>
</evidence>
<evidence type="ECO:0000313" key="2">
    <source>
        <dbReference type="EMBL" id="OHA90638.1"/>
    </source>
</evidence>
<keyword evidence="1" id="KW-0812">Transmembrane</keyword>
<dbReference type="Proteomes" id="UP000178107">
    <property type="component" value="Unassembled WGS sequence"/>
</dbReference>
<sequence length="70" mass="7932">MDLIIGFSVLIGAVWFSGYGAAMIVQQHGRYAAASGRVLRWFWRRYRVQIIWFAIGFAFALLLLAPRGAQ</sequence>
<gene>
    <name evidence="2" type="ORF">A2838_02890</name>
</gene>
<dbReference type="EMBL" id="MHVH01000003">
    <property type="protein sequence ID" value="OHA90638.1"/>
    <property type="molecule type" value="Genomic_DNA"/>
</dbReference>
<evidence type="ECO:0000313" key="3">
    <source>
        <dbReference type="Proteomes" id="UP000178107"/>
    </source>
</evidence>
<reference evidence="2 3" key="1">
    <citation type="journal article" date="2016" name="Nat. Commun.">
        <title>Thousands of microbial genomes shed light on interconnected biogeochemical processes in an aquifer system.</title>
        <authorList>
            <person name="Anantharaman K."/>
            <person name="Brown C.T."/>
            <person name="Hug L.A."/>
            <person name="Sharon I."/>
            <person name="Castelle C.J."/>
            <person name="Probst A.J."/>
            <person name="Thomas B.C."/>
            <person name="Singh A."/>
            <person name="Wilkins M.J."/>
            <person name="Karaoz U."/>
            <person name="Brodie E.L."/>
            <person name="Williams K.H."/>
            <person name="Hubbard S.S."/>
            <person name="Banfield J.F."/>
        </authorList>
    </citation>
    <scope>NUCLEOTIDE SEQUENCE [LARGE SCALE GENOMIC DNA]</scope>
</reference>
<keyword evidence="1" id="KW-0472">Membrane</keyword>
<dbReference type="AlphaFoldDB" id="A0A1G2T0V6"/>
<organism evidence="2 3">
    <name type="scientific">Candidatus Zambryskibacteria bacterium RIFCSPHIGHO2_01_FULL_46_25</name>
    <dbReference type="NCBI Taxonomy" id="1802738"/>
    <lineage>
        <taxon>Bacteria</taxon>
        <taxon>Candidatus Zambryskiibacteriota</taxon>
    </lineage>
</organism>
<protein>
    <submittedName>
        <fullName evidence="2">Uncharacterized protein</fullName>
    </submittedName>
</protein>
<comment type="caution">
    <text evidence="2">The sequence shown here is derived from an EMBL/GenBank/DDBJ whole genome shotgun (WGS) entry which is preliminary data.</text>
</comment>
<feature type="transmembrane region" description="Helical" evidence="1">
    <location>
        <begin position="46"/>
        <end position="65"/>
    </location>
</feature>